<evidence type="ECO:0000313" key="2">
    <source>
        <dbReference type="EMBL" id="MBR0666410.1"/>
    </source>
</evidence>
<dbReference type="InterPro" id="IPR029063">
    <property type="entry name" value="SAM-dependent_MTases_sf"/>
</dbReference>
<dbReference type="Proteomes" id="UP001196870">
    <property type="component" value="Unassembled WGS sequence"/>
</dbReference>
<dbReference type="Pfam" id="PF05050">
    <property type="entry name" value="Methyltransf_21"/>
    <property type="match status" value="1"/>
</dbReference>
<keyword evidence="3" id="KW-1185">Reference proteome</keyword>
<dbReference type="EMBL" id="JAAGBB010000023">
    <property type="protein sequence ID" value="MBR0666410.1"/>
    <property type="molecule type" value="Genomic_DNA"/>
</dbReference>
<keyword evidence="2" id="KW-0489">Methyltransferase</keyword>
<dbReference type="SUPFAM" id="SSF53335">
    <property type="entry name" value="S-adenosyl-L-methionine-dependent methyltransferases"/>
    <property type="match status" value="1"/>
</dbReference>
<evidence type="ECO:0000313" key="3">
    <source>
        <dbReference type="Proteomes" id="UP001196870"/>
    </source>
</evidence>
<reference evidence="3" key="1">
    <citation type="journal article" date="2021" name="Syst. Appl. Microbiol.">
        <title>Roseomonas hellenica sp. nov., isolated from roots of wild-growing Alkanna tinctoria.</title>
        <authorList>
            <person name="Rat A."/>
            <person name="Naranjo H.D."/>
            <person name="Lebbe L."/>
            <person name="Cnockaert M."/>
            <person name="Krigas N."/>
            <person name="Grigoriadou K."/>
            <person name="Maloupa E."/>
            <person name="Willems A."/>
        </authorList>
    </citation>
    <scope>NUCLEOTIDE SEQUENCE [LARGE SCALE GENOMIC DNA]</scope>
    <source>
        <strain evidence="3">LMG 31523</strain>
    </source>
</reference>
<dbReference type="InterPro" id="IPR052514">
    <property type="entry name" value="SAM-dependent_MTase"/>
</dbReference>
<protein>
    <submittedName>
        <fullName evidence="2">FkbM family methyltransferase</fullName>
    </submittedName>
</protein>
<proteinExistence type="predicted"/>
<dbReference type="GO" id="GO:0032259">
    <property type="term" value="P:methylation"/>
    <property type="evidence" value="ECO:0007669"/>
    <property type="project" value="UniProtKB-KW"/>
</dbReference>
<accession>A0ABS5F1H3</accession>
<dbReference type="PANTHER" id="PTHR34203">
    <property type="entry name" value="METHYLTRANSFERASE, FKBM FAMILY PROTEIN"/>
    <property type="match status" value="1"/>
</dbReference>
<feature type="domain" description="Methyltransferase FkbM" evidence="1">
    <location>
        <begin position="10"/>
        <end position="170"/>
    </location>
</feature>
<dbReference type="RefSeq" id="WP_211854086.1">
    <property type="nucleotide sequence ID" value="NZ_JAAGBB010000023.1"/>
</dbReference>
<dbReference type="Gene3D" id="3.40.50.150">
    <property type="entry name" value="Vaccinia Virus protein VP39"/>
    <property type="match status" value="1"/>
</dbReference>
<organism evidence="2 3">
    <name type="scientific">Plastoroseomonas hellenica</name>
    <dbReference type="NCBI Taxonomy" id="2687306"/>
    <lineage>
        <taxon>Bacteria</taxon>
        <taxon>Pseudomonadati</taxon>
        <taxon>Pseudomonadota</taxon>
        <taxon>Alphaproteobacteria</taxon>
        <taxon>Acetobacterales</taxon>
        <taxon>Acetobacteraceae</taxon>
        <taxon>Plastoroseomonas</taxon>
    </lineage>
</organism>
<dbReference type="PANTHER" id="PTHR34203:SF15">
    <property type="entry name" value="SLL1173 PROTEIN"/>
    <property type="match status" value="1"/>
</dbReference>
<keyword evidence="2" id="KW-0808">Transferase</keyword>
<dbReference type="NCBIfam" id="TIGR01444">
    <property type="entry name" value="fkbM_fam"/>
    <property type="match status" value="1"/>
</dbReference>
<gene>
    <name evidence="2" type="ORF">GXW71_18765</name>
</gene>
<dbReference type="InterPro" id="IPR006342">
    <property type="entry name" value="FkbM_mtfrase"/>
</dbReference>
<evidence type="ECO:0000259" key="1">
    <source>
        <dbReference type="Pfam" id="PF05050"/>
    </source>
</evidence>
<name>A0ABS5F1H3_9PROT</name>
<dbReference type="GO" id="GO:0008168">
    <property type="term" value="F:methyltransferase activity"/>
    <property type="evidence" value="ECO:0007669"/>
    <property type="project" value="UniProtKB-KW"/>
</dbReference>
<sequence length="274" mass="30740">MTEARSLIYDLGVHRGEDTEFYLKKGFRVVAVEADPDFCRAAAAKFAGPVAEGRLVIVNKAIAPRRGRITFFVNQAVPVWSTADPDWAARNQRLGAPSTAITVDAVPLSDLMAEFGEAHYVKIDIEGMDRTALQSIGATAARPDYISIESEKVSFAKLREEFETFLELGYDRFKIVPQHLVPRQHPPDPPLEGSRAEHAFTKGASGLFGEEAPGRWMTADEAIQTYKRIFLLYHLAGDEPLIRSWILLKLLRKFGLGRRWYDTHAKRADLVAER</sequence>
<comment type="caution">
    <text evidence="2">The sequence shown here is derived from an EMBL/GenBank/DDBJ whole genome shotgun (WGS) entry which is preliminary data.</text>
</comment>